<dbReference type="GeneID" id="7445318"/>
<dbReference type="PANTHER" id="PTHR13063:SF10">
    <property type="entry name" value="NITRIC OXIDE SYNTHASE-INTERACTING PROTEIN"/>
    <property type="match status" value="1"/>
</dbReference>
<keyword evidence="2" id="KW-0539">Nucleus</keyword>
<dbReference type="KEGG" id="tps:THAPSDRAFT_21910"/>
<dbReference type="InterPro" id="IPR031790">
    <property type="entry name" value="Znf-NOSIP"/>
</dbReference>
<dbReference type="GO" id="GO:0005634">
    <property type="term" value="C:nucleus"/>
    <property type="evidence" value="ECO:0000318"/>
    <property type="project" value="GO_Central"/>
</dbReference>
<dbReference type="Proteomes" id="UP000001449">
    <property type="component" value="Chromosome 3"/>
</dbReference>
<feature type="domain" description="Nitric oxide synthase-interacting protein zinc-finger" evidence="5">
    <location>
        <begin position="15"/>
        <end position="76"/>
    </location>
</feature>
<dbReference type="InterPro" id="IPR016818">
    <property type="entry name" value="NOSIP"/>
</dbReference>
<evidence type="ECO:0000256" key="2">
    <source>
        <dbReference type="ARBA" id="ARBA00023242"/>
    </source>
</evidence>
<evidence type="ECO:0000313" key="6">
    <source>
        <dbReference type="EMBL" id="EED93925.1"/>
    </source>
</evidence>
<evidence type="ECO:0000313" key="7">
    <source>
        <dbReference type="Proteomes" id="UP000001449"/>
    </source>
</evidence>
<organism evidence="6 7">
    <name type="scientific">Thalassiosira pseudonana</name>
    <name type="common">Marine diatom</name>
    <name type="synonym">Cyclotella nana</name>
    <dbReference type="NCBI Taxonomy" id="35128"/>
    <lineage>
        <taxon>Eukaryota</taxon>
        <taxon>Sar</taxon>
        <taxon>Stramenopiles</taxon>
        <taxon>Ochrophyta</taxon>
        <taxon>Bacillariophyta</taxon>
        <taxon>Coscinodiscophyceae</taxon>
        <taxon>Thalassiosirophycidae</taxon>
        <taxon>Thalassiosirales</taxon>
        <taxon>Thalassiosiraceae</taxon>
        <taxon>Thalassiosira</taxon>
    </lineage>
</organism>
<evidence type="ECO:0000256" key="4">
    <source>
        <dbReference type="SAM" id="MobiDB-lite"/>
    </source>
</evidence>
<evidence type="ECO:0000259" key="5">
    <source>
        <dbReference type="Pfam" id="PF15906"/>
    </source>
</evidence>
<comment type="subcellular location">
    <subcellularLocation>
        <location evidence="1">Nucleus</location>
    </subcellularLocation>
</comment>
<gene>
    <name evidence="6" type="ORF">THAPSDRAFT_21910</name>
</gene>
<feature type="compositionally biased region" description="Polar residues" evidence="4">
    <location>
        <begin position="26"/>
        <end position="35"/>
    </location>
</feature>
<dbReference type="FunCoup" id="B8BYP6">
    <property type="interactions" value="258"/>
</dbReference>
<evidence type="ECO:0000256" key="1">
    <source>
        <dbReference type="ARBA" id="ARBA00004123"/>
    </source>
</evidence>
<evidence type="ECO:0000256" key="3">
    <source>
        <dbReference type="SAM" id="Coils"/>
    </source>
</evidence>
<keyword evidence="7" id="KW-1185">Reference proteome</keyword>
<dbReference type="RefSeq" id="XP_002288489.1">
    <property type="nucleotide sequence ID" value="XM_002288453.1"/>
</dbReference>
<dbReference type="eggNOG" id="KOG3039">
    <property type="taxonomic scope" value="Eukaryota"/>
</dbReference>
<dbReference type="HOGENOM" id="CLU_053742_0_0_1"/>
<dbReference type="Pfam" id="PF15906">
    <property type="entry name" value="zf-NOSIP"/>
    <property type="match status" value="1"/>
</dbReference>
<protein>
    <recommendedName>
        <fullName evidence="5">Nitric oxide synthase-interacting protein zinc-finger domain-containing protein</fullName>
    </recommendedName>
</protein>
<reference evidence="6 7" key="1">
    <citation type="journal article" date="2004" name="Science">
        <title>The genome of the diatom Thalassiosira pseudonana: ecology, evolution, and metabolism.</title>
        <authorList>
            <person name="Armbrust E.V."/>
            <person name="Berges J.A."/>
            <person name="Bowler C."/>
            <person name="Green B.R."/>
            <person name="Martinez D."/>
            <person name="Putnam N.H."/>
            <person name="Zhou S."/>
            <person name="Allen A.E."/>
            <person name="Apt K.E."/>
            <person name="Bechner M."/>
            <person name="Brzezinski M.A."/>
            <person name="Chaal B.K."/>
            <person name="Chiovitti A."/>
            <person name="Davis A.K."/>
            <person name="Demarest M.S."/>
            <person name="Detter J.C."/>
            <person name="Glavina T."/>
            <person name="Goodstein D."/>
            <person name="Hadi M.Z."/>
            <person name="Hellsten U."/>
            <person name="Hildebrand M."/>
            <person name="Jenkins B.D."/>
            <person name="Jurka J."/>
            <person name="Kapitonov V.V."/>
            <person name="Kroger N."/>
            <person name="Lau W.W."/>
            <person name="Lane T.W."/>
            <person name="Larimer F.W."/>
            <person name="Lippmeier J.C."/>
            <person name="Lucas S."/>
            <person name="Medina M."/>
            <person name="Montsant A."/>
            <person name="Obornik M."/>
            <person name="Parker M.S."/>
            <person name="Palenik B."/>
            <person name="Pazour G.J."/>
            <person name="Richardson P.M."/>
            <person name="Rynearson T.A."/>
            <person name="Saito M.A."/>
            <person name="Schwartz D.C."/>
            <person name="Thamatrakoln K."/>
            <person name="Valentin K."/>
            <person name="Vardi A."/>
            <person name="Wilkerson F.P."/>
            <person name="Rokhsar D.S."/>
        </authorList>
    </citation>
    <scope>NUCLEOTIDE SEQUENCE [LARGE SCALE GENOMIC DNA]</scope>
    <source>
        <strain evidence="6 7">CCMP1335</strain>
    </source>
</reference>
<dbReference type="STRING" id="35128.B8BYP6"/>
<feature type="region of interest" description="Disordered" evidence="4">
    <location>
        <begin position="135"/>
        <end position="165"/>
    </location>
</feature>
<keyword evidence="3" id="KW-0175">Coiled coil</keyword>
<dbReference type="PANTHER" id="PTHR13063">
    <property type="entry name" value="ENOS INTERACTING PROTEIN"/>
    <property type="match status" value="1"/>
</dbReference>
<feature type="region of interest" description="Disordered" evidence="4">
    <location>
        <begin position="1"/>
        <end position="35"/>
    </location>
</feature>
<dbReference type="AlphaFoldDB" id="B8BYP6"/>
<dbReference type="GO" id="GO:0061630">
    <property type="term" value="F:ubiquitin protein ligase activity"/>
    <property type="evidence" value="ECO:0007669"/>
    <property type="project" value="InterPro"/>
</dbReference>
<dbReference type="CDD" id="cd16662">
    <property type="entry name" value="RING-Ubox2_NOSIP"/>
    <property type="match status" value="1"/>
</dbReference>
<feature type="coiled-coil region" evidence="3">
    <location>
        <begin position="71"/>
        <end position="105"/>
    </location>
</feature>
<name>B8BYP6_THAPS</name>
<dbReference type="EMBL" id="CM000640">
    <property type="protein sequence ID" value="EED93925.1"/>
    <property type="molecule type" value="Genomic_DNA"/>
</dbReference>
<dbReference type="OMA" id="MATDNIC"/>
<sequence>MTRKSKQPGGHNPLTYAERKRLKSSGYGTQSTRLSTESQLPFGHCALGLSPIEGDAVATNSGHIYSREAIVQYLLTKNGELKRQRAEYERQRVEVENRRHVWEEKNRKETEQKFVTKDQGAMSSALVVREDAAAASGGGVARGSSTSSTAKTASGNTKGKEIGQQNTLQHVSYWLTTSQPIHQKGTSGNDGDFHYAAEIEALPTPPPDRPTSPMSGEPLKLKQLIPLHLVHEESDEKKSGMSSSNINTGKVLCAVSHKTITTQPTIAIKTTGQVMLKSVYDELAKPTMTCPVTGKKFKEKDVLELIKGKSGFAASGNVVAKKYNPTLT</sequence>
<dbReference type="InParanoid" id="B8BYP6"/>
<proteinExistence type="predicted"/>
<reference evidence="6 7" key="2">
    <citation type="journal article" date="2008" name="Nature">
        <title>The Phaeodactylum genome reveals the evolutionary history of diatom genomes.</title>
        <authorList>
            <person name="Bowler C."/>
            <person name="Allen A.E."/>
            <person name="Badger J.H."/>
            <person name="Grimwood J."/>
            <person name="Jabbari K."/>
            <person name="Kuo A."/>
            <person name="Maheswari U."/>
            <person name="Martens C."/>
            <person name="Maumus F."/>
            <person name="Otillar R.P."/>
            <person name="Rayko E."/>
            <person name="Salamov A."/>
            <person name="Vandepoele K."/>
            <person name="Beszteri B."/>
            <person name="Gruber A."/>
            <person name="Heijde M."/>
            <person name="Katinka M."/>
            <person name="Mock T."/>
            <person name="Valentin K."/>
            <person name="Verret F."/>
            <person name="Berges J.A."/>
            <person name="Brownlee C."/>
            <person name="Cadoret J.P."/>
            <person name="Chiovitti A."/>
            <person name="Choi C.J."/>
            <person name="Coesel S."/>
            <person name="De Martino A."/>
            <person name="Detter J.C."/>
            <person name="Durkin C."/>
            <person name="Falciatore A."/>
            <person name="Fournet J."/>
            <person name="Haruta M."/>
            <person name="Huysman M.J."/>
            <person name="Jenkins B.D."/>
            <person name="Jiroutova K."/>
            <person name="Jorgensen R.E."/>
            <person name="Joubert Y."/>
            <person name="Kaplan A."/>
            <person name="Kroger N."/>
            <person name="Kroth P.G."/>
            <person name="La Roche J."/>
            <person name="Lindquist E."/>
            <person name="Lommer M."/>
            <person name="Martin-Jezequel V."/>
            <person name="Lopez P.J."/>
            <person name="Lucas S."/>
            <person name="Mangogna M."/>
            <person name="McGinnis K."/>
            <person name="Medlin L.K."/>
            <person name="Montsant A."/>
            <person name="Oudot-Le Secq M.P."/>
            <person name="Napoli C."/>
            <person name="Obornik M."/>
            <person name="Parker M.S."/>
            <person name="Petit J.L."/>
            <person name="Porcel B.M."/>
            <person name="Poulsen N."/>
            <person name="Robison M."/>
            <person name="Rychlewski L."/>
            <person name="Rynearson T.A."/>
            <person name="Schmutz J."/>
            <person name="Shapiro H."/>
            <person name="Siaut M."/>
            <person name="Stanley M."/>
            <person name="Sussman M.R."/>
            <person name="Taylor A.R."/>
            <person name="Vardi A."/>
            <person name="von Dassow P."/>
            <person name="Vyverman W."/>
            <person name="Willis A."/>
            <person name="Wyrwicz L.S."/>
            <person name="Rokhsar D.S."/>
            <person name="Weissenbach J."/>
            <person name="Armbrust E.V."/>
            <person name="Green B.R."/>
            <person name="Van de Peer Y."/>
            <person name="Grigoriev I.V."/>
        </authorList>
    </citation>
    <scope>NUCLEOTIDE SEQUENCE [LARGE SCALE GENOMIC DNA]</scope>
    <source>
        <strain evidence="6 7">CCMP1335</strain>
    </source>
</reference>
<dbReference type="PaxDb" id="35128-Thaps21910"/>
<accession>B8BYP6</accession>
<feature type="compositionally biased region" description="Low complexity" evidence="4">
    <location>
        <begin position="142"/>
        <end position="157"/>
    </location>
</feature>